<dbReference type="SMART" id="SM00670">
    <property type="entry name" value="PINc"/>
    <property type="match status" value="1"/>
</dbReference>
<dbReference type="InterPro" id="IPR002716">
    <property type="entry name" value="PIN_dom"/>
</dbReference>
<dbReference type="PANTHER" id="PTHR34610:SF3">
    <property type="entry name" value="SSL7007 PROTEIN"/>
    <property type="match status" value="1"/>
</dbReference>
<proteinExistence type="predicted"/>
<protein>
    <recommendedName>
        <fullName evidence="1">PIN domain-containing protein</fullName>
    </recommendedName>
</protein>
<reference evidence="2 3" key="1">
    <citation type="submission" date="2012-06" db="EMBL/GenBank/DDBJ databases">
        <title>The complete chromosome of genome of Turneriella parva DSM 21527.</title>
        <authorList>
            <consortium name="US DOE Joint Genome Institute (JGI-PGF)"/>
            <person name="Lucas S."/>
            <person name="Han J."/>
            <person name="Lapidus A."/>
            <person name="Bruce D."/>
            <person name="Goodwin L."/>
            <person name="Pitluck S."/>
            <person name="Peters L."/>
            <person name="Kyrpides N."/>
            <person name="Mavromatis K."/>
            <person name="Ivanova N."/>
            <person name="Mikhailova N."/>
            <person name="Chertkov O."/>
            <person name="Detter J.C."/>
            <person name="Tapia R."/>
            <person name="Han C."/>
            <person name="Land M."/>
            <person name="Hauser L."/>
            <person name="Markowitz V."/>
            <person name="Cheng J.-F."/>
            <person name="Hugenholtz P."/>
            <person name="Woyke T."/>
            <person name="Wu D."/>
            <person name="Gronow S."/>
            <person name="Wellnitz S."/>
            <person name="Brambilla E."/>
            <person name="Klenk H.-P."/>
            <person name="Eisen J.A."/>
        </authorList>
    </citation>
    <scope>NUCLEOTIDE SEQUENCE [LARGE SCALE GENOMIC DNA]</scope>
    <source>
        <strain evidence="3">ATCC BAA-1111 / DSM 21527 / NCTC 11395 / H</strain>
    </source>
</reference>
<name>I4B9P8_TURPD</name>
<evidence type="ECO:0000259" key="1">
    <source>
        <dbReference type="SMART" id="SM00670"/>
    </source>
</evidence>
<sequence length="133" mass="14982">MKIVIDTNVLISALIFPGVSSEVFDSAVNNHEIWLSEWIIREFSQKCAEKFKIPREALSETLKHLGERVNIAIPTGQRPEVCRDPDDNNVLWVANAIGADILLTGDQDLLVLKRFKNTQILSPRDYKAGYMAS</sequence>
<keyword evidence="3" id="KW-1185">Reference proteome</keyword>
<dbReference type="Pfam" id="PF13470">
    <property type="entry name" value="PIN_3"/>
    <property type="match status" value="1"/>
</dbReference>
<evidence type="ECO:0000313" key="3">
    <source>
        <dbReference type="Proteomes" id="UP000006048"/>
    </source>
</evidence>
<organism evidence="2 3">
    <name type="scientific">Turneriella parva (strain ATCC BAA-1111 / DSM 21527 / NCTC 11395 / H)</name>
    <name type="common">Leptospira parva</name>
    <dbReference type="NCBI Taxonomy" id="869212"/>
    <lineage>
        <taxon>Bacteria</taxon>
        <taxon>Pseudomonadati</taxon>
        <taxon>Spirochaetota</taxon>
        <taxon>Spirochaetia</taxon>
        <taxon>Leptospirales</taxon>
        <taxon>Leptospiraceae</taxon>
        <taxon>Turneriella</taxon>
    </lineage>
</organism>
<dbReference type="EMBL" id="CP002959">
    <property type="protein sequence ID" value="AFM14005.1"/>
    <property type="molecule type" value="Genomic_DNA"/>
</dbReference>
<dbReference type="InterPro" id="IPR029060">
    <property type="entry name" value="PIN-like_dom_sf"/>
</dbReference>
<feature type="domain" description="PIN" evidence="1">
    <location>
        <begin position="1"/>
        <end position="111"/>
    </location>
</feature>
<evidence type="ECO:0000313" key="2">
    <source>
        <dbReference type="EMBL" id="AFM14005.1"/>
    </source>
</evidence>
<dbReference type="AlphaFoldDB" id="I4B9P8"/>
<dbReference type="SUPFAM" id="SSF88723">
    <property type="entry name" value="PIN domain-like"/>
    <property type="match status" value="1"/>
</dbReference>
<dbReference type="RefSeq" id="WP_014804501.1">
    <property type="nucleotide sequence ID" value="NC_018020.1"/>
</dbReference>
<dbReference type="NCBIfam" id="TIGR00305">
    <property type="entry name" value="putative toxin-antitoxin system toxin component, PIN family"/>
    <property type="match status" value="1"/>
</dbReference>
<accession>I4B9P8</accession>
<dbReference type="OrthoDB" id="335825at2"/>
<gene>
    <name evidence="2" type="ordered locus">Turpa_3367</name>
</gene>
<dbReference type="STRING" id="869212.Turpa_3367"/>
<dbReference type="PANTHER" id="PTHR34610">
    <property type="entry name" value="SSL7007 PROTEIN"/>
    <property type="match status" value="1"/>
</dbReference>
<dbReference type="InterPro" id="IPR002850">
    <property type="entry name" value="PIN_toxin-like"/>
</dbReference>
<dbReference type="KEGG" id="tpx:Turpa_3367"/>
<dbReference type="Proteomes" id="UP000006048">
    <property type="component" value="Chromosome"/>
</dbReference>
<dbReference type="HOGENOM" id="CLU_116617_3_0_12"/>